<keyword evidence="3" id="KW-0201">Cytochrome c-type biogenesis</keyword>
<dbReference type="EMBL" id="CP134146">
    <property type="protein sequence ID" value="WNC67886.1"/>
    <property type="molecule type" value="Genomic_DNA"/>
</dbReference>
<dbReference type="InterPro" id="IPR050553">
    <property type="entry name" value="Thioredoxin_ResA/DsbE_sf"/>
</dbReference>
<dbReference type="PANTHER" id="PTHR42852:SF6">
    <property type="entry name" value="THIOL:DISULFIDE INTERCHANGE PROTEIN DSBE"/>
    <property type="match status" value="1"/>
</dbReference>
<evidence type="ECO:0000256" key="3">
    <source>
        <dbReference type="ARBA" id="ARBA00022748"/>
    </source>
</evidence>
<dbReference type="PANTHER" id="PTHR42852">
    <property type="entry name" value="THIOL:DISULFIDE INTERCHANGE PROTEIN DSBE"/>
    <property type="match status" value="1"/>
</dbReference>
<dbReference type="Pfam" id="PF08534">
    <property type="entry name" value="Redoxin"/>
    <property type="match status" value="1"/>
</dbReference>
<dbReference type="InterPro" id="IPR036249">
    <property type="entry name" value="Thioredoxin-like_sf"/>
</dbReference>
<evidence type="ECO:0000256" key="1">
    <source>
        <dbReference type="ARBA" id="ARBA00004383"/>
    </source>
</evidence>
<evidence type="ECO:0000256" key="5">
    <source>
        <dbReference type="ARBA" id="ARBA00023284"/>
    </source>
</evidence>
<comment type="similarity">
    <text evidence="2">Belongs to the thioredoxin family. DsbE subfamily.</text>
</comment>
<dbReference type="RefSeq" id="WP_348387045.1">
    <property type="nucleotide sequence ID" value="NZ_CP134146.1"/>
</dbReference>
<name>A0ABY9TGQ1_9GAMM</name>
<dbReference type="InterPro" id="IPR017937">
    <property type="entry name" value="Thioredoxin_CS"/>
</dbReference>
<accession>A0ABY9TGQ1</accession>
<dbReference type="PROSITE" id="PS51352">
    <property type="entry name" value="THIOREDOXIN_2"/>
    <property type="match status" value="1"/>
</dbReference>
<evidence type="ECO:0000256" key="2">
    <source>
        <dbReference type="ARBA" id="ARBA00007758"/>
    </source>
</evidence>
<dbReference type="SUPFAM" id="SSF52833">
    <property type="entry name" value="Thioredoxin-like"/>
    <property type="match status" value="1"/>
</dbReference>
<dbReference type="PROSITE" id="PS00194">
    <property type="entry name" value="THIOREDOXIN_1"/>
    <property type="match status" value="1"/>
</dbReference>
<dbReference type="Gene3D" id="3.40.30.10">
    <property type="entry name" value="Glutaredoxin"/>
    <property type="match status" value="1"/>
</dbReference>
<comment type="subcellular location">
    <subcellularLocation>
        <location evidence="1">Cell inner membrane</location>
        <topology evidence="1">Single-pass membrane protein</topology>
        <orientation evidence="1">Periplasmic side</orientation>
    </subcellularLocation>
</comment>
<reference evidence="8" key="1">
    <citation type="submission" date="2023-09" db="EMBL/GenBank/DDBJ databases">
        <authorList>
            <person name="Li S."/>
            <person name="Li X."/>
            <person name="Zhang C."/>
            <person name="Zhao Z."/>
        </authorList>
    </citation>
    <scope>NUCLEOTIDE SEQUENCE [LARGE SCALE GENOMIC DNA]</scope>
    <source>
        <strain evidence="8">SQ345</strain>
    </source>
</reference>
<dbReference type="NCBIfam" id="TIGR00385">
    <property type="entry name" value="dsbE"/>
    <property type="match status" value="1"/>
</dbReference>
<proteinExistence type="inferred from homology"/>
<dbReference type="CDD" id="cd03010">
    <property type="entry name" value="TlpA_like_DsbE"/>
    <property type="match status" value="1"/>
</dbReference>
<dbReference type="InterPro" id="IPR013766">
    <property type="entry name" value="Thioredoxin_domain"/>
</dbReference>
<dbReference type="InterPro" id="IPR013740">
    <property type="entry name" value="Redoxin"/>
</dbReference>
<evidence type="ECO:0000259" key="6">
    <source>
        <dbReference type="PROSITE" id="PS51352"/>
    </source>
</evidence>
<keyword evidence="4" id="KW-1015">Disulfide bond</keyword>
<evidence type="ECO:0000313" key="8">
    <source>
        <dbReference type="Proteomes" id="UP001248581"/>
    </source>
</evidence>
<evidence type="ECO:0000313" key="7">
    <source>
        <dbReference type="EMBL" id="WNC67886.1"/>
    </source>
</evidence>
<organism evidence="7 8">
    <name type="scientific">Thalassotalea nanhaiensis</name>
    <dbReference type="NCBI Taxonomy" id="3065648"/>
    <lineage>
        <taxon>Bacteria</taxon>
        <taxon>Pseudomonadati</taxon>
        <taxon>Pseudomonadota</taxon>
        <taxon>Gammaproteobacteria</taxon>
        <taxon>Alteromonadales</taxon>
        <taxon>Colwelliaceae</taxon>
        <taxon>Thalassotalea</taxon>
    </lineage>
</organism>
<evidence type="ECO:0000256" key="4">
    <source>
        <dbReference type="ARBA" id="ARBA00023157"/>
    </source>
</evidence>
<dbReference type="Proteomes" id="UP001248581">
    <property type="component" value="Chromosome"/>
</dbReference>
<protein>
    <submittedName>
        <fullName evidence="7">DsbE family thiol:disulfide interchange protein</fullName>
    </submittedName>
</protein>
<feature type="domain" description="Thioredoxin" evidence="6">
    <location>
        <begin position="34"/>
        <end position="176"/>
    </location>
</feature>
<keyword evidence="8" id="KW-1185">Reference proteome</keyword>
<gene>
    <name evidence="7" type="ORF">RI845_15330</name>
</gene>
<dbReference type="InterPro" id="IPR004799">
    <property type="entry name" value="Periplasmic_diS_OxRdtase_DsbE"/>
</dbReference>
<keyword evidence="5" id="KW-0676">Redox-active center</keyword>
<sequence length="182" mass="20954">MKILIRLIPLVLFILLGVLLYRGLFLNPQAMPSALVGKTFPEFSLTRLSNQQQTLSNADFKPGIKLVNVWATWCPSCKVEHPFLVKLSKDKRFSLYGINYKDNRSDAKKWLKFYKDPYQFSIFDDAGRLGLNLGVFGAPETFVVDHKGVIRKRFAGVLEPRVWQREFLPLINTIETEMMQGK</sequence>